<dbReference type="EMBL" id="JACAZE010000017">
    <property type="protein sequence ID" value="KAF7296391.1"/>
    <property type="molecule type" value="Genomic_DNA"/>
</dbReference>
<comment type="caution">
    <text evidence="2">The sequence shown here is derived from an EMBL/GenBank/DDBJ whole genome shotgun (WGS) entry which is preliminary data.</text>
</comment>
<evidence type="ECO:0000256" key="1">
    <source>
        <dbReference type="SAM" id="MobiDB-lite"/>
    </source>
</evidence>
<keyword evidence="3" id="KW-1185">Reference proteome</keyword>
<dbReference type="InterPro" id="IPR032675">
    <property type="entry name" value="LRR_dom_sf"/>
</dbReference>
<dbReference type="OrthoDB" id="3541472at2759"/>
<feature type="region of interest" description="Disordered" evidence="1">
    <location>
        <begin position="392"/>
        <end position="412"/>
    </location>
</feature>
<protein>
    <submittedName>
        <fullName evidence="2">F-box domain-containing protein</fullName>
    </submittedName>
</protein>
<gene>
    <name evidence="2" type="ORF">HMN09_01109300</name>
</gene>
<dbReference type="Gene3D" id="3.80.10.10">
    <property type="entry name" value="Ribonuclease Inhibitor"/>
    <property type="match status" value="1"/>
</dbReference>
<proteinExistence type="predicted"/>
<dbReference type="Proteomes" id="UP000613580">
    <property type="component" value="Unassembled WGS sequence"/>
</dbReference>
<reference evidence="2" key="1">
    <citation type="submission" date="2020-05" db="EMBL/GenBank/DDBJ databases">
        <title>Mycena genomes resolve the evolution of fungal bioluminescence.</title>
        <authorList>
            <person name="Tsai I.J."/>
        </authorList>
    </citation>
    <scope>NUCLEOTIDE SEQUENCE</scope>
    <source>
        <strain evidence="2">110903Hualien_Pintung</strain>
    </source>
</reference>
<evidence type="ECO:0000313" key="3">
    <source>
        <dbReference type="Proteomes" id="UP000613580"/>
    </source>
</evidence>
<accession>A0A8H6SBB3</accession>
<organism evidence="2 3">
    <name type="scientific">Mycena chlorophos</name>
    <name type="common">Agaric fungus</name>
    <name type="synonym">Agaricus chlorophos</name>
    <dbReference type="NCBI Taxonomy" id="658473"/>
    <lineage>
        <taxon>Eukaryota</taxon>
        <taxon>Fungi</taxon>
        <taxon>Dikarya</taxon>
        <taxon>Basidiomycota</taxon>
        <taxon>Agaricomycotina</taxon>
        <taxon>Agaricomycetes</taxon>
        <taxon>Agaricomycetidae</taxon>
        <taxon>Agaricales</taxon>
        <taxon>Marasmiineae</taxon>
        <taxon>Mycenaceae</taxon>
        <taxon>Mycena</taxon>
    </lineage>
</organism>
<sequence length="412" mass="46211">MSGPLSSLSVELVQEIAAYLDTHDQAAVRATCSALSAALDPLLFSALTLNIRNESLEQDLSRLRALGDGTTPYSHYARDLHIKQLTPYFWNPKQDPNIADREAYCHSQLDELLKPALESLRVDKLQSVRWVGSSYERPSVVEILLDTLAKFQLRDVAYTFGAGLRNFSIPAVDRLSGPSLKGFQVIILGRPRDRLDPIHRLLHRSPNLTTLSLLTPPDIPYLEEIWRCLQSTSIHLAELTTNYVSIQLHDYLTSYTGLQRIVLSVVHASHDMADVFFQRVLPHQSASLVELRLSPRDAGHWSFGGHNVNIFRVSSLSRLETLEITLDWTPRDSYRQLDNDLARLLNMLPRLPALRTLTIECTIDSSLSSQELSNYLSEDGTETRVMSALLAAENPQPTKQPKPSEVCSGLHA</sequence>
<name>A0A8H6SBB3_MYCCL</name>
<dbReference type="SUPFAM" id="SSF52047">
    <property type="entry name" value="RNI-like"/>
    <property type="match status" value="1"/>
</dbReference>
<dbReference type="AlphaFoldDB" id="A0A8H6SBB3"/>
<evidence type="ECO:0000313" key="2">
    <source>
        <dbReference type="EMBL" id="KAF7296391.1"/>
    </source>
</evidence>